<reference evidence="2" key="1">
    <citation type="journal article" date="2015" name="Nature">
        <title>Complex archaea that bridge the gap between prokaryotes and eukaryotes.</title>
        <authorList>
            <person name="Spang A."/>
            <person name="Saw J.H."/>
            <person name="Jorgensen S.L."/>
            <person name="Zaremba-Niedzwiedzka K."/>
            <person name="Martijn J."/>
            <person name="Lind A.E."/>
            <person name="van Eijk R."/>
            <person name="Schleper C."/>
            <person name="Guy L."/>
            <person name="Ettema T.J."/>
        </authorList>
    </citation>
    <scope>NUCLEOTIDE SEQUENCE</scope>
</reference>
<evidence type="ECO:0000256" key="1">
    <source>
        <dbReference type="SAM" id="Phobius"/>
    </source>
</evidence>
<comment type="caution">
    <text evidence="2">The sequence shown here is derived from an EMBL/GenBank/DDBJ whole genome shotgun (WGS) entry which is preliminary data.</text>
</comment>
<keyword evidence="1" id="KW-1133">Transmembrane helix</keyword>
<dbReference type="AlphaFoldDB" id="A0A0F9GN98"/>
<proteinExistence type="predicted"/>
<name>A0A0F9GN98_9ZZZZ</name>
<organism evidence="2">
    <name type="scientific">marine sediment metagenome</name>
    <dbReference type="NCBI Taxonomy" id="412755"/>
    <lineage>
        <taxon>unclassified sequences</taxon>
        <taxon>metagenomes</taxon>
        <taxon>ecological metagenomes</taxon>
    </lineage>
</organism>
<feature type="transmembrane region" description="Helical" evidence="1">
    <location>
        <begin position="66"/>
        <end position="84"/>
    </location>
</feature>
<evidence type="ECO:0000313" key="2">
    <source>
        <dbReference type="EMBL" id="KKL70900.1"/>
    </source>
</evidence>
<dbReference type="EMBL" id="LAZR01025755">
    <property type="protein sequence ID" value="KKL70900.1"/>
    <property type="molecule type" value="Genomic_DNA"/>
</dbReference>
<gene>
    <name evidence="2" type="ORF">LCGC14_2100280</name>
</gene>
<accession>A0A0F9GN98</accession>
<feature type="transmembrane region" description="Helical" evidence="1">
    <location>
        <begin position="90"/>
        <end position="107"/>
    </location>
</feature>
<keyword evidence="1" id="KW-0812">Transmembrane</keyword>
<sequence length="133" mass="15105">MPSLRMAPMLTSRLSSSSWGLLVVLSATAHIPWMVAGGQPKWTVLYAAFVIVTLCSWRKRYRLDTVDWLVLVFIGWAVLSLLWSSDWRSGVLQVQNLVVLAGLFFAWRAWGKHLAEIVTIALRCAGFHRNYRS</sequence>
<protein>
    <submittedName>
        <fullName evidence="2">Uncharacterized protein</fullName>
    </submittedName>
</protein>
<keyword evidence="1" id="KW-0472">Membrane</keyword>